<feature type="compositionally biased region" description="Basic and acidic residues" evidence="16">
    <location>
        <begin position="1735"/>
        <end position="1744"/>
    </location>
</feature>
<dbReference type="Proteomes" id="UP000515158">
    <property type="component" value="Unplaced"/>
</dbReference>
<feature type="repeat" description="LDL-receptor class B" evidence="15">
    <location>
        <begin position="655"/>
        <end position="697"/>
    </location>
</feature>
<dbReference type="PROSITE" id="PS00010">
    <property type="entry name" value="ASX_HYDROXYL"/>
    <property type="match status" value="1"/>
</dbReference>
<dbReference type="InterPro" id="IPR018097">
    <property type="entry name" value="EGF_Ca-bd_CS"/>
</dbReference>
<feature type="disulfide bond" evidence="14">
    <location>
        <begin position="169"/>
        <end position="187"/>
    </location>
</feature>
<dbReference type="PROSITE" id="PS50068">
    <property type="entry name" value="LDLRA_2"/>
    <property type="match status" value="8"/>
</dbReference>
<dbReference type="PROSITE" id="PS50026">
    <property type="entry name" value="EGF_3"/>
    <property type="match status" value="1"/>
</dbReference>
<feature type="disulfide bond" evidence="14">
    <location>
        <begin position="223"/>
        <end position="238"/>
    </location>
</feature>
<feature type="disulfide bond" evidence="14">
    <location>
        <begin position="181"/>
        <end position="196"/>
    </location>
</feature>
<keyword evidence="12" id="KW-0325">Glycoprotein</keyword>
<evidence type="ECO:0000313" key="20">
    <source>
        <dbReference type="RefSeq" id="XP_034246865.1"/>
    </source>
</evidence>
<dbReference type="SUPFAM" id="SSF57184">
    <property type="entry name" value="Growth factor receptor domain"/>
    <property type="match status" value="1"/>
</dbReference>
<comment type="subcellular location">
    <subcellularLocation>
        <location evidence="1">Cell membrane</location>
        <topology evidence="1">Single-pass type I membrane protein</topology>
    </subcellularLocation>
</comment>
<keyword evidence="2" id="KW-1003">Cell membrane</keyword>
<feature type="disulfide bond" evidence="14">
    <location>
        <begin position="380"/>
        <end position="395"/>
    </location>
</feature>
<feature type="disulfide bond" evidence="14">
    <location>
        <begin position="62"/>
        <end position="77"/>
    </location>
</feature>
<evidence type="ECO:0000256" key="10">
    <source>
        <dbReference type="ARBA" id="ARBA00023157"/>
    </source>
</evidence>
<reference evidence="20" key="1">
    <citation type="submission" date="2025-08" db="UniProtKB">
        <authorList>
            <consortium name="RefSeq"/>
        </authorList>
    </citation>
    <scope>IDENTIFICATION</scope>
    <source>
        <tissue evidence="20">Total insect</tissue>
    </source>
</reference>
<feature type="repeat" description="LDL-receptor class B" evidence="15">
    <location>
        <begin position="849"/>
        <end position="891"/>
    </location>
</feature>
<organism evidence="20">
    <name type="scientific">Thrips palmi</name>
    <name type="common">Melon thrips</name>
    <dbReference type="NCBI Taxonomy" id="161013"/>
    <lineage>
        <taxon>Eukaryota</taxon>
        <taxon>Metazoa</taxon>
        <taxon>Ecdysozoa</taxon>
        <taxon>Arthropoda</taxon>
        <taxon>Hexapoda</taxon>
        <taxon>Insecta</taxon>
        <taxon>Pterygota</taxon>
        <taxon>Neoptera</taxon>
        <taxon>Paraneoptera</taxon>
        <taxon>Thysanoptera</taxon>
        <taxon>Terebrantia</taxon>
        <taxon>Thripoidea</taxon>
        <taxon>Thripidae</taxon>
        <taxon>Thrips</taxon>
    </lineage>
</organism>
<evidence type="ECO:0000256" key="16">
    <source>
        <dbReference type="SAM" id="MobiDB-lite"/>
    </source>
</evidence>
<dbReference type="InterPro" id="IPR023415">
    <property type="entry name" value="LDLR_class-A_CS"/>
</dbReference>
<feature type="disulfide bond" evidence="14">
    <location>
        <begin position="292"/>
        <end position="304"/>
    </location>
</feature>
<keyword evidence="8 17" id="KW-1133">Transmembrane helix</keyword>
<accession>A0A6P8Z8P1</accession>
<feature type="repeat" description="LDL-receptor class B" evidence="15">
    <location>
        <begin position="1507"/>
        <end position="1549"/>
    </location>
</feature>
<dbReference type="CDD" id="cd00112">
    <property type="entry name" value="LDLa"/>
    <property type="match status" value="8"/>
</dbReference>
<gene>
    <name evidence="20" type="primary">LOC117648469</name>
</gene>
<evidence type="ECO:0000259" key="18">
    <source>
        <dbReference type="PROSITE" id="PS50026"/>
    </source>
</evidence>
<dbReference type="CTD" id="4038"/>
<keyword evidence="3 13" id="KW-0245">EGF-like domain</keyword>
<dbReference type="Pfam" id="PF14670">
    <property type="entry name" value="FXa_inhibition"/>
    <property type="match status" value="1"/>
</dbReference>
<keyword evidence="6" id="KW-0732">Signal</keyword>
<dbReference type="KEGG" id="tpal:117648469"/>
<evidence type="ECO:0000256" key="9">
    <source>
        <dbReference type="ARBA" id="ARBA00023136"/>
    </source>
</evidence>
<evidence type="ECO:0000256" key="15">
    <source>
        <dbReference type="PROSITE-ProRule" id="PRU00461"/>
    </source>
</evidence>
<feature type="disulfide bond" evidence="14">
    <location>
        <begin position="253"/>
        <end position="271"/>
    </location>
</feature>
<dbReference type="CDD" id="cd00054">
    <property type="entry name" value="EGF_CA"/>
    <property type="match status" value="1"/>
</dbReference>
<keyword evidence="5 17" id="KW-0812">Transmembrane</keyword>
<feature type="disulfide bond" evidence="14">
    <location>
        <begin position="311"/>
        <end position="326"/>
    </location>
</feature>
<feature type="disulfide bond" evidence="14">
    <location>
        <begin position="211"/>
        <end position="229"/>
    </location>
</feature>
<keyword evidence="19" id="KW-1185">Reference proteome</keyword>
<dbReference type="SMART" id="SM00181">
    <property type="entry name" value="EGF"/>
    <property type="match status" value="7"/>
</dbReference>
<feature type="disulfide bond" evidence="14">
    <location>
        <begin position="142"/>
        <end position="157"/>
    </location>
</feature>
<keyword evidence="7" id="KW-0677">Repeat</keyword>
<dbReference type="PANTHER" id="PTHR46513">
    <property type="entry name" value="VITELLOGENIN RECEPTOR-LIKE PROTEIN-RELATED-RELATED"/>
    <property type="match status" value="1"/>
</dbReference>
<feature type="disulfide bond" evidence="14">
    <location>
        <begin position="246"/>
        <end position="258"/>
    </location>
</feature>
<feature type="domain" description="EGF-like" evidence="18">
    <location>
        <begin position="438"/>
        <end position="479"/>
    </location>
</feature>
<feature type="repeat" description="LDL-receptor class B" evidence="15">
    <location>
        <begin position="525"/>
        <end position="567"/>
    </location>
</feature>
<protein>
    <submittedName>
        <fullName evidence="20">LOW QUALITY PROTEIN: low-density lipoprotein receptor-related protein 4</fullName>
    </submittedName>
</protein>
<dbReference type="SUPFAM" id="SSF57424">
    <property type="entry name" value="LDL receptor-like module"/>
    <property type="match status" value="7"/>
</dbReference>
<dbReference type="GeneID" id="117648469"/>
<evidence type="ECO:0000256" key="14">
    <source>
        <dbReference type="PROSITE-ProRule" id="PRU00124"/>
    </source>
</evidence>
<dbReference type="Pfam" id="PF00057">
    <property type="entry name" value="Ldl_recept_a"/>
    <property type="match status" value="6"/>
</dbReference>
<feature type="transmembrane region" description="Helical" evidence="17">
    <location>
        <begin position="1778"/>
        <end position="1800"/>
    </location>
</feature>
<keyword evidence="20" id="KW-0449">Lipoprotein</keyword>
<dbReference type="GO" id="GO:0006897">
    <property type="term" value="P:endocytosis"/>
    <property type="evidence" value="ECO:0007669"/>
    <property type="project" value="UniProtKB-KW"/>
</dbReference>
<keyword evidence="9 17" id="KW-0472">Membrane</keyword>
<dbReference type="Pfam" id="PF12662">
    <property type="entry name" value="cEGF"/>
    <property type="match status" value="1"/>
</dbReference>
<evidence type="ECO:0000256" key="4">
    <source>
        <dbReference type="ARBA" id="ARBA00022583"/>
    </source>
</evidence>
<dbReference type="OrthoDB" id="10066840at2759"/>
<feature type="disulfide bond" evidence="14">
    <location>
        <begin position="123"/>
        <end position="135"/>
    </location>
</feature>
<dbReference type="PROSITE" id="PS01186">
    <property type="entry name" value="EGF_2"/>
    <property type="match status" value="1"/>
</dbReference>
<dbReference type="InterPro" id="IPR050778">
    <property type="entry name" value="Cueball_EGF_LRP_Nidogen"/>
</dbReference>
<dbReference type="FunCoup" id="A0A6P8Z8P1">
    <property type="interactions" value="330"/>
</dbReference>
<dbReference type="SUPFAM" id="SSF63825">
    <property type="entry name" value="YWTD domain"/>
    <property type="match status" value="4"/>
</dbReference>
<dbReference type="PROSITE" id="PS01187">
    <property type="entry name" value="EGF_CA"/>
    <property type="match status" value="1"/>
</dbReference>
<dbReference type="InterPro" id="IPR000742">
    <property type="entry name" value="EGF"/>
</dbReference>
<feature type="repeat" description="LDL-receptor class B" evidence="15">
    <location>
        <begin position="611"/>
        <end position="654"/>
    </location>
</feature>
<dbReference type="SMART" id="SM00192">
    <property type="entry name" value="LDLa"/>
    <property type="match status" value="8"/>
</dbReference>
<dbReference type="Pfam" id="PF00058">
    <property type="entry name" value="Ldl_recept_b"/>
    <property type="match status" value="8"/>
</dbReference>
<dbReference type="Gene3D" id="4.10.400.10">
    <property type="entry name" value="Low-density Lipoprotein Receptor"/>
    <property type="match status" value="8"/>
</dbReference>
<dbReference type="PRINTS" id="PR00261">
    <property type="entry name" value="LDLRECEPTOR"/>
</dbReference>
<dbReference type="Gene3D" id="2.120.10.30">
    <property type="entry name" value="TolB, C-terminal domain"/>
    <property type="match status" value="4"/>
</dbReference>
<keyword evidence="11 20" id="KW-0675">Receptor</keyword>
<evidence type="ECO:0000256" key="6">
    <source>
        <dbReference type="ARBA" id="ARBA00022729"/>
    </source>
</evidence>
<name>A0A6P8Z8P1_THRPL</name>
<evidence type="ECO:0000256" key="7">
    <source>
        <dbReference type="ARBA" id="ARBA00022737"/>
    </source>
</evidence>
<feature type="disulfide bond" evidence="14">
    <location>
        <begin position="299"/>
        <end position="317"/>
    </location>
</feature>
<feature type="repeat" description="LDL-receptor class B" evidence="15">
    <location>
        <begin position="1550"/>
        <end position="1598"/>
    </location>
</feature>
<dbReference type="InterPro" id="IPR002172">
    <property type="entry name" value="LDrepeatLR_classA_rpt"/>
</dbReference>
<feature type="disulfide bond" evidence="14">
    <location>
        <begin position="102"/>
        <end position="117"/>
    </location>
</feature>
<dbReference type="RefSeq" id="XP_034246865.1">
    <property type="nucleotide sequence ID" value="XM_034390974.1"/>
</dbReference>
<feature type="repeat" description="LDL-receptor class B" evidence="15">
    <location>
        <begin position="934"/>
        <end position="978"/>
    </location>
</feature>
<feature type="disulfide bond" evidence="14">
    <location>
        <begin position="162"/>
        <end position="174"/>
    </location>
</feature>
<dbReference type="FunFam" id="2.10.25.10:FF:000010">
    <property type="entry name" value="Pro-epidermal growth factor"/>
    <property type="match status" value="1"/>
</dbReference>
<feature type="disulfide bond" evidence="14">
    <location>
        <begin position="130"/>
        <end position="148"/>
    </location>
</feature>
<evidence type="ECO:0000256" key="3">
    <source>
        <dbReference type="ARBA" id="ARBA00022536"/>
    </source>
</evidence>
<dbReference type="InterPro" id="IPR011042">
    <property type="entry name" value="6-blade_b-propeller_TolB-like"/>
</dbReference>
<dbReference type="InterPro" id="IPR009030">
    <property type="entry name" value="Growth_fac_rcpt_cys_sf"/>
</dbReference>
<evidence type="ECO:0000256" key="5">
    <source>
        <dbReference type="ARBA" id="ARBA00022692"/>
    </source>
</evidence>
<dbReference type="InParanoid" id="A0A6P8Z8P1"/>
<keyword evidence="10 14" id="KW-1015">Disulfide bond</keyword>
<sequence length="1901" mass="209749">MMHLPFIPGRTTPHHPVHYDDLEMETYNRLNRPRPNMPCRPCPKGMYLCQWECSCIPEKLRCDNAKDCTMGEDEMECDKECEGPGKVRCPVTSRCIATHWVCDGTDDCGDASDEMQCSSAINCTNKEFSCSNGYCVPQTWKCDGDNDCRDNSDEHNCTTTPCLENQFACGDLTCIPAEDHCNQVMDCPDQSDEENCDADVIACDPVAEFACRYPLCILEEYRCDGDNDCGDWSDEEGCPRRTGLNCVPGDFQCLSGDCVPGRQRCNGERDCEGGEDELDCGPASGMAQEATCTTGQHACSNGYCIDLAWLCDGTDDCPHGEDEKACDAVVCNNLTHYTCSKEEAAVTTPAPQAPPAAGFSLQAMLDVPAGFSCIPKKHVCDGKTDCLAGDDERDCPVPRNCSSSSGCSQLCMATVDAREVCACRPGYRLAADGQSCEDVDECLDEWDPPCQQDCTNTPGSFTCSCRSGYVLRPDKRSCKSVEAAATLLLTNRVDIRQVNLNNGRSRTVLKGLQNAVALDFNWREGAIYWSDYSMHVLKKATINGSLEHDVMRWGLQNVVGLAVDWVHNLLFWSDSELRRVDVANLDGSMPTTIAHTDLDKPRDVAVHPGEAAVFWTDWGPKPKLERCEMNGQNRRAIVTQGVVWPNGLALDYDTNRIFWADAMHHVIESADLDGKNRKVVLSKGLPHPFALTIFEDMVYWTDWHTRSVLGANKDTGKRVHVVLDRLHIPMQIHSCHPKRQRSYRDHCPRGNRGCSHMCLPNAKGFTCVCPVGVTLGPDKRTCEYMPKSVLVYVRKKEVRLREITGSASGGADRDSPTVALGLGAAARDVVLPVDEIRHAQAVTWDAQDDSIFWSDYKSAAISRARRDGSEQRVIINTDLEDPMGLAIDWVRRRLYLSDHKSRRIETTNLEGNKRVVLLWNLSGPRHLALWPAGGLMFWSSWGGSKQLIEVAGMDGKKRKAFISDRLISPGALAVDQEHRRLYWSDPGLGVIESVSVDGTDRRMVKDGLPHPLGLDVYGDRLYWTDSKTNDINLLFKEENYTVRAGVTGLLGISVFHQRRTQVITACENIGNYGCSHVCLLANNPDLAGCACPVGWRMIPGGDGKTCELQPGPTLLARRNDVRKVPLGMPYMMDVLLGYMGLENTVAVDADKETGEIYTSDTVESSITRAAPGGDSGHPIVSSGIDTPYGLAVDSVGKKIYWTDSGRRIIEVAELTGKNRKVLVWEDLRNPCALALDYSEGLMFWSDWDQPNGRIERAHMDGRERTRIVTDNMGWAGGMAVYENRLYWSDVMLLTVESAKFDGSERVLLLQRLREQPAGLAVLGGNIYFGYRGASGALHRVPLPKSGPVNVTEDSVIRPGLPDLLDVRAIDPGQLAENVCADAPCSDLCLRAPPPARYTCECPTGVLMSRDGVTCDKNVTDMLVFATPDGLARIAVNSLQRFHDVLLDVPLIQKAVAVDFHWEQQLVVYADIRAGHINTVSMHKWYYPTTIVKNVSEPTSVAVDWLSDNLYWTDAKRRSIEVARMDGTMRKLLVTTTTGTPRAIVLHPKKGIMVWTVWGKNGKEEGTTITRANMDGSERMDIVTTDLDKPNGLALDVASSRLYWANYGRARIETCDIQGHGRIQLVEQAKKVYGLTLLGDHIYWTDFAKRTLERAAKQSARQRMTVETMLDQVEDLKAVSASKQRRAKAPPCGDNNGGCSHLCLPRPDDVLCACPDRLSEIDLLRRREKDTCTQRFAKRPEKVDGDDQDEEEEEEGSLPHAPDDATHNATAKASPVSRVLLVGIPVAVVVVALAAAVALALHCRDGGSTRSDSDKLRAGNSGSSHVLTYSNPNYLAERESGAGSSAGGSGGSKSMLLLASTQWSIVFVFARWHTLRLATRSDHIKVRVTSIRQTASNQDILA</sequence>
<dbReference type="SMART" id="SM00135">
    <property type="entry name" value="LY"/>
    <property type="match status" value="17"/>
</dbReference>
<keyword evidence="4" id="KW-0254">Endocytosis</keyword>
<evidence type="ECO:0000256" key="2">
    <source>
        <dbReference type="ARBA" id="ARBA00022475"/>
    </source>
</evidence>
<feature type="repeat" description="LDL-receptor class B" evidence="15">
    <location>
        <begin position="568"/>
        <end position="610"/>
    </location>
</feature>
<dbReference type="InterPro" id="IPR000033">
    <property type="entry name" value="LDLR_classB_rpt"/>
</dbReference>
<feature type="repeat" description="LDL-receptor class B" evidence="15">
    <location>
        <begin position="1283"/>
        <end position="1325"/>
    </location>
</feature>
<evidence type="ECO:0000256" key="8">
    <source>
        <dbReference type="ARBA" id="ARBA00022989"/>
    </source>
</evidence>
<evidence type="ECO:0000256" key="17">
    <source>
        <dbReference type="SAM" id="Phobius"/>
    </source>
</evidence>
<feature type="repeat" description="LDL-receptor class B" evidence="15">
    <location>
        <begin position="1197"/>
        <end position="1239"/>
    </location>
</feature>
<dbReference type="GO" id="GO:0005886">
    <property type="term" value="C:plasma membrane"/>
    <property type="evidence" value="ECO:0007669"/>
    <property type="project" value="UniProtKB-SubCell"/>
</dbReference>
<dbReference type="FunFam" id="4.10.400.10:FF:000011">
    <property type="entry name" value="Low-density lipoprotein receptor-related protein 1"/>
    <property type="match status" value="1"/>
</dbReference>
<evidence type="ECO:0000256" key="1">
    <source>
        <dbReference type="ARBA" id="ARBA00004251"/>
    </source>
</evidence>
<proteinExistence type="predicted"/>
<dbReference type="GO" id="GO:0005509">
    <property type="term" value="F:calcium ion binding"/>
    <property type="evidence" value="ECO:0007669"/>
    <property type="project" value="InterPro"/>
</dbReference>
<evidence type="ECO:0000313" key="19">
    <source>
        <dbReference type="Proteomes" id="UP000515158"/>
    </source>
</evidence>
<evidence type="ECO:0000256" key="12">
    <source>
        <dbReference type="ARBA" id="ARBA00023180"/>
    </source>
</evidence>
<feature type="disulfide bond" evidence="14">
    <location>
        <begin position="265"/>
        <end position="280"/>
    </location>
</feature>
<dbReference type="InterPro" id="IPR026823">
    <property type="entry name" value="cEGF"/>
</dbReference>
<evidence type="ECO:0000256" key="13">
    <source>
        <dbReference type="PROSITE-ProRule" id="PRU00076"/>
    </source>
</evidence>
<dbReference type="PROSITE" id="PS51120">
    <property type="entry name" value="LDLRB"/>
    <property type="match status" value="11"/>
</dbReference>
<dbReference type="PANTHER" id="PTHR46513:SF13">
    <property type="entry name" value="EGF-LIKE DOMAIN-CONTAINING PROTEIN"/>
    <property type="match status" value="1"/>
</dbReference>
<dbReference type="FunFam" id="2.120.10.30:FF:000241">
    <property type="entry name" value="Low-density lipoprotein receptor-related protein 6"/>
    <property type="match status" value="3"/>
</dbReference>
<feature type="compositionally biased region" description="Acidic residues" evidence="16">
    <location>
        <begin position="1745"/>
        <end position="1755"/>
    </location>
</feature>
<dbReference type="FunFam" id="2.120.10.30:FF:000008">
    <property type="entry name" value="Low-density lipoprotein receptor-related protein 4"/>
    <property type="match status" value="1"/>
</dbReference>
<comment type="caution">
    <text evidence="13">Lacks conserved residue(s) required for the propagation of feature annotation.</text>
</comment>
<dbReference type="InterPro" id="IPR036055">
    <property type="entry name" value="LDL_receptor-like_sf"/>
</dbReference>
<dbReference type="Gene3D" id="2.10.25.10">
    <property type="entry name" value="Laminin"/>
    <property type="match status" value="2"/>
</dbReference>
<evidence type="ECO:0000256" key="11">
    <source>
        <dbReference type="ARBA" id="ARBA00023170"/>
    </source>
</evidence>
<feature type="repeat" description="LDL-receptor class B" evidence="15">
    <location>
        <begin position="979"/>
        <end position="1020"/>
    </location>
</feature>
<dbReference type="InterPro" id="IPR001881">
    <property type="entry name" value="EGF-like_Ca-bd_dom"/>
</dbReference>
<dbReference type="SMART" id="SM00179">
    <property type="entry name" value="EGF_CA"/>
    <property type="match status" value="2"/>
</dbReference>
<dbReference type="InterPro" id="IPR000152">
    <property type="entry name" value="EGF-type_Asp/Asn_hydroxyl_site"/>
</dbReference>
<dbReference type="PROSITE" id="PS01209">
    <property type="entry name" value="LDLRA_1"/>
    <property type="match status" value="3"/>
</dbReference>
<feature type="region of interest" description="Disordered" evidence="16">
    <location>
        <begin position="1735"/>
        <end position="1769"/>
    </location>
</feature>